<dbReference type="Pfam" id="PF00664">
    <property type="entry name" value="ABC_membrane"/>
    <property type="match status" value="2"/>
</dbReference>
<feature type="transmembrane region" description="Helical" evidence="11">
    <location>
        <begin position="1338"/>
        <end position="1365"/>
    </location>
</feature>
<dbReference type="PROSITE" id="PS50893">
    <property type="entry name" value="ABC_TRANSPORTER_2"/>
    <property type="match status" value="2"/>
</dbReference>
<feature type="transmembrane region" description="Helical" evidence="11">
    <location>
        <begin position="322"/>
        <end position="339"/>
    </location>
</feature>
<feature type="region of interest" description="Disordered" evidence="10">
    <location>
        <begin position="682"/>
        <end position="732"/>
    </location>
</feature>
<feature type="region of interest" description="Disordered" evidence="10">
    <location>
        <begin position="986"/>
        <end position="1007"/>
    </location>
</feature>
<evidence type="ECO:0000256" key="11">
    <source>
        <dbReference type="SAM" id="Phobius"/>
    </source>
</evidence>
<keyword evidence="7 11" id="KW-1133">Transmembrane helix</keyword>
<comment type="subcellular location">
    <subcellularLocation>
        <location evidence="1">Membrane</location>
        <topology evidence="1">Multi-pass membrane protein</topology>
    </subcellularLocation>
</comment>
<keyword evidence="8 11" id="KW-0472">Membrane</keyword>
<dbReference type="SUPFAM" id="SSF90123">
    <property type="entry name" value="ABC transporter transmembrane region"/>
    <property type="match status" value="2"/>
</dbReference>
<keyword evidence="2" id="KW-0813">Transport</keyword>
<dbReference type="CDD" id="cd18596">
    <property type="entry name" value="ABC_6TM_VMR1_D1_like"/>
    <property type="match status" value="1"/>
</dbReference>
<dbReference type="GO" id="GO:0140359">
    <property type="term" value="F:ABC-type transporter activity"/>
    <property type="evidence" value="ECO:0007669"/>
    <property type="project" value="InterPro"/>
</dbReference>
<feature type="transmembrane region" description="Helical" evidence="11">
    <location>
        <begin position="1558"/>
        <end position="1577"/>
    </location>
</feature>
<accession>A0AAN6G6W3</accession>
<feature type="transmembrane region" description="Helical" evidence="11">
    <location>
        <begin position="280"/>
        <end position="302"/>
    </location>
</feature>
<dbReference type="Gene3D" id="1.20.1560.10">
    <property type="entry name" value="ABC transporter type 1, transmembrane domain"/>
    <property type="match status" value="2"/>
</dbReference>
<feature type="transmembrane region" description="Helical" evidence="11">
    <location>
        <begin position="223"/>
        <end position="242"/>
    </location>
</feature>
<dbReference type="PANTHER" id="PTHR24223">
    <property type="entry name" value="ATP-BINDING CASSETTE SUB-FAMILY C"/>
    <property type="match status" value="1"/>
</dbReference>
<organism evidence="14 15">
    <name type="scientific">Tilletia horrida</name>
    <dbReference type="NCBI Taxonomy" id="155126"/>
    <lineage>
        <taxon>Eukaryota</taxon>
        <taxon>Fungi</taxon>
        <taxon>Dikarya</taxon>
        <taxon>Basidiomycota</taxon>
        <taxon>Ustilaginomycotina</taxon>
        <taxon>Exobasidiomycetes</taxon>
        <taxon>Tilletiales</taxon>
        <taxon>Tilletiaceae</taxon>
        <taxon>Tilletia</taxon>
    </lineage>
</organism>
<dbReference type="SMART" id="SM00382">
    <property type="entry name" value="AAA"/>
    <property type="match status" value="2"/>
</dbReference>
<name>A0AAN6G6W3_9BASI</name>
<evidence type="ECO:0000256" key="1">
    <source>
        <dbReference type="ARBA" id="ARBA00004141"/>
    </source>
</evidence>
<keyword evidence="9" id="KW-0325">Glycoprotein</keyword>
<dbReference type="InterPro" id="IPR050173">
    <property type="entry name" value="ABC_transporter_C-like"/>
</dbReference>
<feature type="transmembrane region" description="Helical" evidence="11">
    <location>
        <begin position="47"/>
        <end position="68"/>
    </location>
</feature>
<dbReference type="InterPro" id="IPR003439">
    <property type="entry name" value="ABC_transporter-like_ATP-bd"/>
</dbReference>
<feature type="compositionally biased region" description="Acidic residues" evidence="10">
    <location>
        <begin position="1258"/>
        <end position="1267"/>
    </location>
</feature>
<dbReference type="FunFam" id="3.40.50.300:FF:000825">
    <property type="entry name" value="ABC bile acid transporter"/>
    <property type="match status" value="1"/>
</dbReference>
<feature type="region of interest" description="Disordered" evidence="10">
    <location>
        <begin position="437"/>
        <end position="474"/>
    </location>
</feature>
<feature type="transmembrane region" description="Helical" evidence="11">
    <location>
        <begin position="1583"/>
        <end position="1602"/>
    </location>
</feature>
<dbReference type="GO" id="GO:0005524">
    <property type="term" value="F:ATP binding"/>
    <property type="evidence" value="ECO:0007669"/>
    <property type="project" value="UniProtKB-KW"/>
</dbReference>
<proteinExistence type="predicted"/>
<sequence>MAALQHSSAAAATAAAEATGNSWRPPVHCSGRIWDSLDFDPCFQRNILNTAVPLVFVVASLAVFLISLSRQTARRRHAARKVAALDPASSQFTFAHGNQGGASSVSASRRPQQSGNPITEAIASVLYRLLPWTGPRILPPSRRSSSVGNGTRPVGLGRDANGGQRGPSSAGAHANTSASVAAAEVFRVENGVILSEVHSTPLARPLTPEATRRNLRLALSKRLIEIIASGLLVALSAAALGFDPAWSNGAWLAFWLYFTAHLCGYTLVTAHSLYMHKTILSIAAAFIALLNFRTTLLAHIALPPSHPEYTTAWQVGLRTAQFALSLVVAGASLLFPFVSRPPSKLRAIYQTMQSDDLHVSALATVKPPPADPDAENDDPASAANIPGESGVLDITQPEAPKSRLSALRSALSTTDIRTASGETAHGAAAHKRIGELEAAPTDGAQTPVPRGNSAPTPHQPKRADPKADEDEDVPAPLEERASLLSRAFFSFVTPTVRKHYKEQFTLPAVPALSAENRAASVLACFRSQGHASSDAVAAMANAESASALDSAFAAAAHGALLPLPGPPSESLPWRLLRHFKNDLIYQFSWSVVQAVFELSPAVGLRLILSWIGTRGRAQSGHLEEGEELLPIHMAITYALAMGFGQVIYSIAASQGLMRGRKICIQLRAILISEIVTKSLRRKDVGGQGKSEEQDKDGEQAKDDDADDKSSKTKDKAGKKGAEAKKDASDDIGEKEGVRATDGQIINLISVDVFRVSEIAAYLHFVAVSAPVLIILSLYMLWRVLGWSGLAGMSVLVASIPIQTLSARLFLRVQEKLLVATDKRLSLFSEVLSAMKTVKFFAWERSFEDRMEKTREHELKMLRNRYLAWLAQFVTFFATPMLVATVTFTVHTQVLHKPLPAETAFTALALFGIMRQPLDQLPDMLVNVLSALTSVRRIDKFLREEETPKYEQLLGAQHDASPDDPTIGFQDATFTFGEASSGENDAALVSGGNGVASSSAGSSSNDASDTDAFSLRDLNLTFPVGELSVIGGPVGSGKTMMLLSLLGETRQVSGRVFMPCPVARAIVPKDPVTGLQDSVAYCSQNPWLLSTTIRENILFGQEMDEQRYRDVLFACALEMDMLILEYGDSTECGEAGVTLSGGQKARVALARALYSPAKYLLCDDVLSAVDAHTAKHLYTHCLKGKLMQGRTAILVTHAISLCLPGAAFAVALQDGRVAAAGKPADVLAAGVFDEEGLHDQDDEEEEDAGAAVDSAAGEETVEEVEDELAAEKQDKGKKAAASASARPEPADKKRAIDPEELQKKLSVEKSNKTEETYAKGAVSYRTYRTYFLSIDHRPWVVLVFWLVLVVFFLSARVADISAAAWLRQWATSFEQYKDRVAGEGSGVVQLVAAAALSVPARLASGLAPASGIKVLPSWSVKHAAANLSEAVATSTPAQLVSKTFTSLTSGGQFAIVGADVEPLVHGSSVPSFLRSPTTGSVDYLRIYIAISVLFVILSLLRDLWCYAGSLRASRRIYTQFITALMMAKPSFFEKTPHGRIVNRASKDVEALDQEMSGGLLFLSEMILQTVAIFGIVIWAQPYFIFIGAFILLAFFSIGALYLGSARDLKRIESVTRSPIYSLIGEVLSGSVIIRAYADSGRFARHTLRLIDRTNRPFYTLWLANRWLSIRVDSMAALTAMCTALFMILNPRADAGLAGFTLSYTIQLVDTVLWTVRMYSQVEITANSVERIEEYLRLESERVSGTEPPAYWPSSTGDIHIENLSVRYGPEFPRALDAINLKIKAGQSIAICGRTGSGKSTLSLAFFRFLEAEEGSIIIDGLDIAKVPLRTLRKRLTIIPQDAQLFSGTIRQNLDPFGEHEDSELWMALVKCRLASPYTPMASRAASRPASVRESARPASTLAPREDRDDASSTRGSTFGDDIQTINSLDAQVEQGGKNFSAGQRQLIALARGLLKLRDSRILILDESTANLDAASDAAVQRTIRTEMAPNATVITIAHRMRTLADHDLVAVLGTGKVLECDTPANLIRDPDSHFYELCQKSGASEFEVLYSMAMAKEAQTKAAQEQAQGSTSGQQTQA</sequence>
<feature type="compositionally biased region" description="Low complexity" evidence="10">
    <location>
        <begin position="994"/>
        <end position="1006"/>
    </location>
</feature>
<dbReference type="GO" id="GO:0000329">
    <property type="term" value="C:fungal-type vacuole membrane"/>
    <property type="evidence" value="ECO:0007669"/>
    <property type="project" value="TreeGrafter"/>
</dbReference>
<dbReference type="InterPro" id="IPR011527">
    <property type="entry name" value="ABC1_TM_dom"/>
</dbReference>
<evidence type="ECO:0000259" key="12">
    <source>
        <dbReference type="PROSITE" id="PS50893"/>
    </source>
</evidence>
<evidence type="ECO:0000256" key="6">
    <source>
        <dbReference type="ARBA" id="ARBA00022840"/>
    </source>
</evidence>
<dbReference type="InterPro" id="IPR036640">
    <property type="entry name" value="ABC1_TM_sf"/>
</dbReference>
<feature type="transmembrane region" description="Helical" evidence="11">
    <location>
        <begin position="1483"/>
        <end position="1503"/>
    </location>
</feature>
<feature type="domain" description="ABC transporter" evidence="12">
    <location>
        <begin position="1757"/>
        <end position="2038"/>
    </location>
</feature>
<dbReference type="InterPro" id="IPR027417">
    <property type="entry name" value="P-loop_NTPase"/>
</dbReference>
<feature type="transmembrane region" description="Helical" evidence="11">
    <location>
        <begin position="248"/>
        <end position="268"/>
    </location>
</feature>
<evidence type="ECO:0000256" key="10">
    <source>
        <dbReference type="SAM" id="MobiDB-lite"/>
    </source>
</evidence>
<feature type="transmembrane region" description="Helical" evidence="11">
    <location>
        <begin position="1666"/>
        <end position="1687"/>
    </location>
</feature>
<evidence type="ECO:0000256" key="3">
    <source>
        <dbReference type="ARBA" id="ARBA00022692"/>
    </source>
</evidence>
<evidence type="ECO:0000256" key="8">
    <source>
        <dbReference type="ARBA" id="ARBA00023136"/>
    </source>
</evidence>
<feature type="transmembrane region" description="Helical" evidence="11">
    <location>
        <begin position="787"/>
        <end position="810"/>
    </location>
</feature>
<feature type="compositionally biased region" description="Low complexity" evidence="10">
    <location>
        <begin position="1248"/>
        <end position="1257"/>
    </location>
</feature>
<evidence type="ECO:0000256" key="5">
    <source>
        <dbReference type="ARBA" id="ARBA00022741"/>
    </source>
</evidence>
<dbReference type="CDD" id="cd18604">
    <property type="entry name" value="ABC_6TM_VMR1_D2_like"/>
    <property type="match status" value="1"/>
</dbReference>
<dbReference type="PANTHER" id="PTHR24223:SF353">
    <property type="entry name" value="ABC TRANSPORTER ATP-BINDING PROTEIN_PERMEASE VMR1-RELATED"/>
    <property type="match status" value="1"/>
</dbReference>
<feature type="region of interest" description="Disordered" evidence="10">
    <location>
        <begin position="140"/>
        <end position="174"/>
    </location>
</feature>
<feature type="region of interest" description="Disordered" evidence="10">
    <location>
        <begin position="1237"/>
        <end position="1308"/>
    </location>
</feature>
<evidence type="ECO:0000256" key="2">
    <source>
        <dbReference type="ARBA" id="ARBA00022448"/>
    </source>
</evidence>
<evidence type="ECO:0000256" key="9">
    <source>
        <dbReference type="ARBA" id="ARBA00023180"/>
    </source>
</evidence>
<dbReference type="SUPFAM" id="SSF52540">
    <property type="entry name" value="P-loop containing nucleoside triphosphate hydrolases"/>
    <property type="match status" value="2"/>
</dbReference>
<dbReference type="CDD" id="cd03250">
    <property type="entry name" value="ABCC_MRP_domain1"/>
    <property type="match status" value="1"/>
</dbReference>
<evidence type="ECO:0000256" key="4">
    <source>
        <dbReference type="ARBA" id="ARBA00022737"/>
    </source>
</evidence>
<evidence type="ECO:0000313" key="14">
    <source>
        <dbReference type="EMBL" id="KAK0520367.1"/>
    </source>
</evidence>
<feature type="transmembrane region" description="Helical" evidence="11">
    <location>
        <begin position="583"/>
        <end position="611"/>
    </location>
</feature>
<keyword evidence="15" id="KW-1185">Reference proteome</keyword>
<dbReference type="PROSITE" id="PS50929">
    <property type="entry name" value="ABC_TM1F"/>
    <property type="match status" value="2"/>
</dbReference>
<feature type="domain" description="ABC transporter" evidence="12">
    <location>
        <begin position="994"/>
        <end position="1238"/>
    </location>
</feature>
<dbReference type="EMBL" id="JAPDMQ010000804">
    <property type="protein sequence ID" value="KAK0520367.1"/>
    <property type="molecule type" value="Genomic_DNA"/>
</dbReference>
<feature type="domain" description="ABC transmembrane type-1" evidence="13">
    <location>
        <begin position="1485"/>
        <end position="1721"/>
    </location>
</feature>
<reference evidence="14" key="1">
    <citation type="journal article" date="2023" name="PhytoFront">
        <title>Draft Genome Resources of Seven Strains of Tilletia horrida, Causal Agent of Kernel Smut of Rice.</title>
        <authorList>
            <person name="Khanal S."/>
            <person name="Antony Babu S."/>
            <person name="Zhou X.G."/>
        </authorList>
    </citation>
    <scope>NUCLEOTIDE SEQUENCE</scope>
    <source>
        <strain evidence="14">TX3</strain>
    </source>
</reference>
<comment type="caution">
    <text evidence="14">The sequence shown here is derived from an EMBL/GenBank/DDBJ whole genome shotgun (WGS) entry which is preliminary data.</text>
</comment>
<dbReference type="InterPro" id="IPR003593">
    <property type="entry name" value="AAA+_ATPase"/>
</dbReference>
<dbReference type="Proteomes" id="UP001176521">
    <property type="component" value="Unassembled WGS sequence"/>
</dbReference>
<protein>
    <submittedName>
        <fullName evidence="14">Transporter of the ATP-binding cassette (ABC)</fullName>
    </submittedName>
</protein>
<feature type="compositionally biased region" description="Basic and acidic residues" evidence="10">
    <location>
        <begin position="1287"/>
        <end position="1308"/>
    </location>
</feature>
<evidence type="ECO:0000259" key="13">
    <source>
        <dbReference type="PROSITE" id="PS50929"/>
    </source>
</evidence>
<dbReference type="Pfam" id="PF00005">
    <property type="entry name" value="ABC_tran"/>
    <property type="match status" value="2"/>
</dbReference>
<dbReference type="PROSITE" id="PS00211">
    <property type="entry name" value="ABC_TRANSPORTER_1"/>
    <property type="match status" value="2"/>
</dbReference>
<dbReference type="CDD" id="cd03244">
    <property type="entry name" value="ABCC_MRP_domain2"/>
    <property type="match status" value="1"/>
</dbReference>
<keyword evidence="3 11" id="KW-0812">Transmembrane</keyword>
<dbReference type="Gene3D" id="3.40.50.300">
    <property type="entry name" value="P-loop containing nucleotide triphosphate hydrolases"/>
    <property type="match status" value="2"/>
</dbReference>
<feature type="region of interest" description="Disordered" evidence="10">
    <location>
        <begin position="1881"/>
        <end position="1920"/>
    </location>
</feature>
<feature type="compositionally biased region" description="Acidic residues" evidence="10">
    <location>
        <begin position="1237"/>
        <end position="1247"/>
    </location>
</feature>
<keyword evidence="5" id="KW-0547">Nucleotide-binding</keyword>
<evidence type="ECO:0000256" key="7">
    <source>
        <dbReference type="ARBA" id="ARBA00022989"/>
    </source>
</evidence>
<keyword evidence="4" id="KW-0677">Repeat</keyword>
<feature type="transmembrane region" description="Helical" evidence="11">
    <location>
        <begin position="865"/>
        <end position="889"/>
    </location>
</feature>
<dbReference type="GO" id="GO:0016887">
    <property type="term" value="F:ATP hydrolysis activity"/>
    <property type="evidence" value="ECO:0007669"/>
    <property type="project" value="InterPro"/>
</dbReference>
<feature type="domain" description="ABC transmembrane type-1" evidence="13">
    <location>
        <begin position="590"/>
        <end position="929"/>
    </location>
</feature>
<keyword evidence="6 14" id="KW-0067">ATP-binding</keyword>
<evidence type="ECO:0000313" key="15">
    <source>
        <dbReference type="Proteomes" id="UP001176521"/>
    </source>
</evidence>
<feature type="region of interest" description="Disordered" evidence="10">
    <location>
        <begin position="2058"/>
        <end position="2077"/>
    </location>
</feature>
<dbReference type="InterPro" id="IPR017871">
    <property type="entry name" value="ABC_transporter-like_CS"/>
</dbReference>
<gene>
    <name evidence="14" type="primary">YBT1_1</name>
    <name evidence="14" type="ORF">OC842_007123</name>
</gene>
<feature type="transmembrane region" description="Helical" evidence="11">
    <location>
        <begin position="631"/>
        <end position="651"/>
    </location>
</feature>
<feature type="transmembrane region" description="Helical" evidence="11">
    <location>
        <begin position="758"/>
        <end position="781"/>
    </location>
</feature>
<feature type="region of interest" description="Disordered" evidence="10">
    <location>
        <begin position="363"/>
        <end position="407"/>
    </location>
</feature>
<feature type="compositionally biased region" description="Low complexity" evidence="10">
    <location>
        <begin position="1881"/>
        <end position="1898"/>
    </location>
</feature>